<dbReference type="Proteomes" id="UP000030746">
    <property type="component" value="Unassembled WGS sequence"/>
</dbReference>
<organism evidence="3 4">
    <name type="scientific">Lottia gigantea</name>
    <name type="common">Giant owl limpet</name>
    <dbReference type="NCBI Taxonomy" id="225164"/>
    <lineage>
        <taxon>Eukaryota</taxon>
        <taxon>Metazoa</taxon>
        <taxon>Spiralia</taxon>
        <taxon>Lophotrochozoa</taxon>
        <taxon>Mollusca</taxon>
        <taxon>Gastropoda</taxon>
        <taxon>Patellogastropoda</taxon>
        <taxon>Lottioidea</taxon>
        <taxon>Lottiidae</taxon>
        <taxon>Lottia</taxon>
    </lineage>
</organism>
<dbReference type="RefSeq" id="XP_009054287.1">
    <property type="nucleotide sequence ID" value="XM_009056039.1"/>
</dbReference>
<evidence type="ECO:0008006" key="5">
    <source>
        <dbReference type="Google" id="ProtNLM"/>
    </source>
</evidence>
<feature type="signal peptide" evidence="2">
    <location>
        <begin position="1"/>
        <end position="22"/>
    </location>
</feature>
<sequence>MIYSDPPVILLLWTRFYTLAECYSNCGCKRRKIARKLTDLCQTGQRLRDFVIEGGQDCVESSLTCYTPCYTQLEPIIITERISCSFCRARYVRIQLNLIDVLTICEVEVYGKQAVSPSGPQKCQKYSTESSVILEPSTSAFSSYPEFSFMESTWVLSEASSSEMSTSIDMTSIAYTTTMSPTEITTNITVKTISNEFCSCHCHKNKDDPDEIEEKITVIKKDLTVSVVKLSSSRRKKTSATDERTSATAVGYVGVVILSVVMGLLAIQDIHSVLIFISTHIKIAFRRGTSIRPPFTYSLMFKA</sequence>
<dbReference type="OMA" id="GRWENED"/>
<feature type="transmembrane region" description="Helical" evidence="1">
    <location>
        <begin position="249"/>
        <end position="277"/>
    </location>
</feature>
<dbReference type="InterPro" id="IPR008979">
    <property type="entry name" value="Galactose-bd-like_sf"/>
</dbReference>
<evidence type="ECO:0000256" key="2">
    <source>
        <dbReference type="SAM" id="SignalP"/>
    </source>
</evidence>
<protein>
    <recommendedName>
        <fullName evidence="5">SUN domain-containing protein</fullName>
    </recommendedName>
</protein>
<dbReference type="OrthoDB" id="6157674at2759"/>
<keyword evidence="4" id="KW-1185">Reference proteome</keyword>
<dbReference type="AlphaFoldDB" id="V4AK37"/>
<dbReference type="KEGG" id="lgi:LOTGIDRAFT_160856"/>
<keyword evidence="1" id="KW-1133">Transmembrane helix</keyword>
<proteinExistence type="predicted"/>
<dbReference type="HOGENOM" id="CLU_919152_0_0_1"/>
<reference evidence="3 4" key="1">
    <citation type="journal article" date="2013" name="Nature">
        <title>Insights into bilaterian evolution from three spiralian genomes.</title>
        <authorList>
            <person name="Simakov O."/>
            <person name="Marletaz F."/>
            <person name="Cho S.J."/>
            <person name="Edsinger-Gonzales E."/>
            <person name="Havlak P."/>
            <person name="Hellsten U."/>
            <person name="Kuo D.H."/>
            <person name="Larsson T."/>
            <person name="Lv J."/>
            <person name="Arendt D."/>
            <person name="Savage R."/>
            <person name="Osoegawa K."/>
            <person name="de Jong P."/>
            <person name="Grimwood J."/>
            <person name="Chapman J.A."/>
            <person name="Shapiro H."/>
            <person name="Aerts A."/>
            <person name="Otillar R.P."/>
            <person name="Terry A.Y."/>
            <person name="Boore J.L."/>
            <person name="Grigoriev I.V."/>
            <person name="Lindberg D.R."/>
            <person name="Seaver E.C."/>
            <person name="Weisblat D.A."/>
            <person name="Putnam N.H."/>
            <person name="Rokhsar D.S."/>
        </authorList>
    </citation>
    <scope>NUCLEOTIDE SEQUENCE [LARGE SCALE GENOMIC DNA]</scope>
</reference>
<dbReference type="GeneID" id="20238510"/>
<gene>
    <name evidence="3" type="ORF">LOTGIDRAFT_160856</name>
</gene>
<dbReference type="EMBL" id="KB201701">
    <property type="protein sequence ID" value="ESO95095.1"/>
    <property type="molecule type" value="Genomic_DNA"/>
</dbReference>
<dbReference type="Gene3D" id="2.60.120.260">
    <property type="entry name" value="Galactose-binding domain-like"/>
    <property type="match status" value="1"/>
</dbReference>
<keyword evidence="1" id="KW-0812">Transmembrane</keyword>
<evidence type="ECO:0000313" key="4">
    <source>
        <dbReference type="Proteomes" id="UP000030746"/>
    </source>
</evidence>
<keyword evidence="2" id="KW-0732">Signal</keyword>
<accession>V4AK37</accession>
<dbReference type="SUPFAM" id="SSF49785">
    <property type="entry name" value="Galactose-binding domain-like"/>
    <property type="match status" value="1"/>
</dbReference>
<feature type="chain" id="PRO_5004716938" description="SUN domain-containing protein" evidence="2">
    <location>
        <begin position="23"/>
        <end position="303"/>
    </location>
</feature>
<evidence type="ECO:0000313" key="3">
    <source>
        <dbReference type="EMBL" id="ESO95095.1"/>
    </source>
</evidence>
<keyword evidence="1" id="KW-0472">Membrane</keyword>
<dbReference type="CTD" id="20238510"/>
<evidence type="ECO:0000256" key="1">
    <source>
        <dbReference type="SAM" id="Phobius"/>
    </source>
</evidence>
<name>V4AK37_LOTGI</name>